<keyword evidence="1" id="KW-1133">Transmembrane helix</keyword>
<organism evidence="2 3">
    <name type="scientific">Gigaspora margarita</name>
    <dbReference type="NCBI Taxonomy" id="4874"/>
    <lineage>
        <taxon>Eukaryota</taxon>
        <taxon>Fungi</taxon>
        <taxon>Fungi incertae sedis</taxon>
        <taxon>Mucoromycota</taxon>
        <taxon>Glomeromycotina</taxon>
        <taxon>Glomeromycetes</taxon>
        <taxon>Diversisporales</taxon>
        <taxon>Gigasporaceae</taxon>
        <taxon>Gigaspora</taxon>
    </lineage>
</organism>
<protein>
    <submittedName>
        <fullName evidence="2">17953_t:CDS:1</fullName>
    </submittedName>
</protein>
<reference evidence="2 3" key="1">
    <citation type="submission" date="2021-06" db="EMBL/GenBank/DDBJ databases">
        <authorList>
            <person name="Kallberg Y."/>
            <person name="Tangrot J."/>
            <person name="Rosling A."/>
        </authorList>
    </citation>
    <scope>NUCLEOTIDE SEQUENCE [LARGE SCALE GENOMIC DNA]</scope>
    <source>
        <strain evidence="2 3">120-4 pot B 10/14</strain>
    </source>
</reference>
<keyword evidence="1" id="KW-0812">Transmembrane</keyword>
<dbReference type="Proteomes" id="UP000789901">
    <property type="component" value="Unassembled WGS sequence"/>
</dbReference>
<feature type="transmembrane region" description="Helical" evidence="1">
    <location>
        <begin position="12"/>
        <end position="41"/>
    </location>
</feature>
<gene>
    <name evidence="2" type="ORF">GMARGA_LOCUS6847</name>
</gene>
<sequence length="45" mass="4946">MVIVMELLSFLVYAFSSFLVTPIGIATIRAVTIGVIARVVILNFF</sequence>
<accession>A0ABN7UHT0</accession>
<dbReference type="EMBL" id="CAJVQB010003188">
    <property type="protein sequence ID" value="CAG8600274.1"/>
    <property type="molecule type" value="Genomic_DNA"/>
</dbReference>
<keyword evidence="1" id="KW-0472">Membrane</keyword>
<evidence type="ECO:0000313" key="3">
    <source>
        <dbReference type="Proteomes" id="UP000789901"/>
    </source>
</evidence>
<proteinExistence type="predicted"/>
<keyword evidence="3" id="KW-1185">Reference proteome</keyword>
<name>A0ABN7UHT0_GIGMA</name>
<comment type="caution">
    <text evidence="2">The sequence shown here is derived from an EMBL/GenBank/DDBJ whole genome shotgun (WGS) entry which is preliminary data.</text>
</comment>
<evidence type="ECO:0000256" key="1">
    <source>
        <dbReference type="SAM" id="Phobius"/>
    </source>
</evidence>
<evidence type="ECO:0000313" key="2">
    <source>
        <dbReference type="EMBL" id="CAG8600274.1"/>
    </source>
</evidence>